<evidence type="ECO:0000313" key="1">
    <source>
        <dbReference type="EMBL" id="GAH40335.1"/>
    </source>
</evidence>
<dbReference type="EMBL" id="BARU01015108">
    <property type="protein sequence ID" value="GAH40335.1"/>
    <property type="molecule type" value="Genomic_DNA"/>
</dbReference>
<dbReference type="InterPro" id="IPR013783">
    <property type="entry name" value="Ig-like_fold"/>
</dbReference>
<name>X1G650_9ZZZZ</name>
<accession>X1G650</accession>
<feature type="non-terminal residue" evidence="1">
    <location>
        <position position="120"/>
    </location>
</feature>
<dbReference type="AlphaFoldDB" id="X1G650"/>
<gene>
    <name evidence="1" type="ORF">S03H2_26217</name>
</gene>
<comment type="caution">
    <text evidence="1">The sequence shown here is derived from an EMBL/GenBank/DDBJ whole genome shotgun (WGS) entry which is preliminary data.</text>
</comment>
<reference evidence="1" key="1">
    <citation type="journal article" date="2014" name="Front. Microbiol.">
        <title>High frequency of phylogenetically diverse reductive dehalogenase-homologous genes in deep subseafloor sedimentary metagenomes.</title>
        <authorList>
            <person name="Kawai M."/>
            <person name="Futagami T."/>
            <person name="Toyoda A."/>
            <person name="Takaki Y."/>
            <person name="Nishi S."/>
            <person name="Hori S."/>
            <person name="Arai W."/>
            <person name="Tsubouchi T."/>
            <person name="Morono Y."/>
            <person name="Uchiyama I."/>
            <person name="Ito T."/>
            <person name="Fujiyama A."/>
            <person name="Inagaki F."/>
            <person name="Takami H."/>
        </authorList>
    </citation>
    <scope>NUCLEOTIDE SEQUENCE</scope>
    <source>
        <strain evidence="1">Expedition CK06-06</strain>
    </source>
</reference>
<organism evidence="1">
    <name type="scientific">marine sediment metagenome</name>
    <dbReference type="NCBI Taxonomy" id="412755"/>
    <lineage>
        <taxon>unclassified sequences</taxon>
        <taxon>metagenomes</taxon>
        <taxon>ecological metagenomes</taxon>
    </lineage>
</organism>
<protein>
    <submittedName>
        <fullName evidence="1">Uncharacterized protein</fullName>
    </submittedName>
</protein>
<dbReference type="Gene3D" id="2.60.40.10">
    <property type="entry name" value="Immunoglobulins"/>
    <property type="match status" value="1"/>
</dbReference>
<proteinExistence type="predicted"/>
<sequence length="120" mass="12925">VKIANIGTAAMTLNGITTSAADTTWFENPLEPLPWILQAGESKTIDVTIETASLNGERITREVWFTSDAREYNLDKDDRVSITGLVSDMPPSYEIPDAAGANYPDIGGNTIVCQSGATIY</sequence>
<feature type="non-terminal residue" evidence="1">
    <location>
        <position position="1"/>
    </location>
</feature>